<evidence type="ECO:0000313" key="1">
    <source>
        <dbReference type="EMBL" id="AKA35538.1"/>
    </source>
</evidence>
<protein>
    <submittedName>
        <fullName evidence="1">Uncharacterized protein</fullName>
    </submittedName>
</protein>
<keyword evidence="2" id="KW-1185">Reference proteome</keyword>
<dbReference type="KEGG" id="mlt:VC82_1933"/>
<organism evidence="1 2">
    <name type="scientific">Flagellimonas lutaonensis</name>
    <dbReference type="NCBI Taxonomy" id="516051"/>
    <lineage>
        <taxon>Bacteria</taxon>
        <taxon>Pseudomonadati</taxon>
        <taxon>Bacteroidota</taxon>
        <taxon>Flavobacteriia</taxon>
        <taxon>Flavobacteriales</taxon>
        <taxon>Flavobacteriaceae</taxon>
        <taxon>Flagellimonas</taxon>
    </lineage>
</organism>
<accession>A0A0D5YUL9</accession>
<dbReference type="EMBL" id="CP011071">
    <property type="protein sequence ID" value="AKA35538.1"/>
    <property type="molecule type" value="Genomic_DNA"/>
</dbReference>
<dbReference type="Proteomes" id="UP000032726">
    <property type="component" value="Chromosome"/>
</dbReference>
<evidence type="ECO:0000313" key="2">
    <source>
        <dbReference type="Proteomes" id="UP000032726"/>
    </source>
</evidence>
<dbReference type="HOGENOM" id="CLU_2494503_0_0_10"/>
<gene>
    <name evidence="1" type="ORF">VC82_1933</name>
</gene>
<dbReference type="STRING" id="516051.VC82_1933"/>
<sequence>MCLGGVFGLYARYDMSVHINGHTTNGSSISNHFKEKELLLLKIKKMVHLIAKIVQNPEVKNSKTVFLASVFDSIGIFSFGIQNSPG</sequence>
<proteinExistence type="predicted"/>
<name>A0A0D5YUL9_9FLAO</name>
<dbReference type="AlphaFoldDB" id="A0A0D5YUL9"/>
<reference evidence="1 2" key="1">
    <citation type="submission" date="2015-03" db="EMBL/GenBank/DDBJ databases">
        <title>Complete genome sequence of Muricauda lutaonensis CC-HSB-11T, isolated from a coastal hot spring.</title>
        <authorList>
            <person name="Kim K.M."/>
        </authorList>
    </citation>
    <scope>NUCLEOTIDE SEQUENCE [LARGE SCALE GENOMIC DNA]</scope>
    <source>
        <strain evidence="1 2">CC-HSB-11</strain>
    </source>
</reference>